<accession>A0A2P2P267</accession>
<evidence type="ECO:0000256" key="1">
    <source>
        <dbReference type="SAM" id="MobiDB-lite"/>
    </source>
</evidence>
<sequence length="81" mass="9163">MCGREPNFELPEEEKQELRRYKWDEFLAITRSAINNKKHKRVIASGGPKVSEPTLHNNDWNVKQEADGSASDDGDSDSSDS</sequence>
<dbReference type="EMBL" id="GGEC01068227">
    <property type="protein sequence ID" value="MBX48711.1"/>
    <property type="molecule type" value="Transcribed_RNA"/>
</dbReference>
<proteinExistence type="predicted"/>
<organism evidence="2">
    <name type="scientific">Rhizophora mucronata</name>
    <name type="common">Asiatic mangrove</name>
    <dbReference type="NCBI Taxonomy" id="61149"/>
    <lineage>
        <taxon>Eukaryota</taxon>
        <taxon>Viridiplantae</taxon>
        <taxon>Streptophyta</taxon>
        <taxon>Embryophyta</taxon>
        <taxon>Tracheophyta</taxon>
        <taxon>Spermatophyta</taxon>
        <taxon>Magnoliopsida</taxon>
        <taxon>eudicotyledons</taxon>
        <taxon>Gunneridae</taxon>
        <taxon>Pentapetalae</taxon>
        <taxon>rosids</taxon>
        <taxon>fabids</taxon>
        <taxon>Malpighiales</taxon>
        <taxon>Rhizophoraceae</taxon>
        <taxon>Rhizophora</taxon>
    </lineage>
</organism>
<evidence type="ECO:0000313" key="2">
    <source>
        <dbReference type="EMBL" id="MBX48711.1"/>
    </source>
</evidence>
<feature type="region of interest" description="Disordered" evidence="1">
    <location>
        <begin position="42"/>
        <end position="81"/>
    </location>
</feature>
<feature type="compositionally biased region" description="Acidic residues" evidence="1">
    <location>
        <begin position="70"/>
        <end position="81"/>
    </location>
</feature>
<name>A0A2P2P267_RHIMU</name>
<protein>
    <submittedName>
        <fullName evidence="2">Ethylene-responsive transcription factor-like protein At4g13040</fullName>
    </submittedName>
</protein>
<dbReference type="AlphaFoldDB" id="A0A2P2P267"/>
<reference evidence="2" key="1">
    <citation type="submission" date="2018-02" db="EMBL/GenBank/DDBJ databases">
        <title>Rhizophora mucronata_Transcriptome.</title>
        <authorList>
            <person name="Meera S.P."/>
            <person name="Sreeshan A."/>
            <person name="Augustine A."/>
        </authorList>
    </citation>
    <scope>NUCLEOTIDE SEQUENCE</scope>
    <source>
        <tissue evidence="2">Leaf</tissue>
    </source>
</reference>